<keyword evidence="9" id="KW-1185">Reference proteome</keyword>
<comment type="similarity">
    <text evidence="1">Belongs to the disease resistance NB-LRR family.</text>
</comment>
<evidence type="ECO:0000256" key="3">
    <source>
        <dbReference type="ARBA" id="ARBA00022737"/>
    </source>
</evidence>
<name>A0A8T0SI24_PANVG</name>
<dbReference type="GO" id="GO:0006952">
    <property type="term" value="P:defense response"/>
    <property type="evidence" value="ECO:0007669"/>
    <property type="project" value="UniProtKB-KW"/>
</dbReference>
<keyword evidence="3" id="KW-0677">Repeat</keyword>
<evidence type="ECO:0000313" key="9">
    <source>
        <dbReference type="Proteomes" id="UP000823388"/>
    </source>
</evidence>
<protein>
    <recommendedName>
        <fullName evidence="7">Disease resistance N-terminal domain-containing protein</fullName>
    </recommendedName>
</protein>
<accession>A0A8T0SI24</accession>
<dbReference type="InterPro" id="IPR041118">
    <property type="entry name" value="Rx_N"/>
</dbReference>
<evidence type="ECO:0000256" key="5">
    <source>
        <dbReference type="ARBA" id="ARBA00022821"/>
    </source>
</evidence>
<dbReference type="AlphaFoldDB" id="A0A8T0SI24"/>
<dbReference type="Gene3D" id="1.20.5.4130">
    <property type="match status" value="1"/>
</dbReference>
<comment type="caution">
    <text evidence="8">The sequence shown here is derived from an EMBL/GenBank/DDBJ whole genome shotgun (WGS) entry which is preliminary data.</text>
</comment>
<dbReference type="Pfam" id="PF18052">
    <property type="entry name" value="Rx_N"/>
    <property type="match status" value="1"/>
</dbReference>
<dbReference type="EMBL" id="CM029045">
    <property type="protein sequence ID" value="KAG2596755.1"/>
    <property type="molecule type" value="Genomic_DNA"/>
</dbReference>
<feature type="compositionally biased region" description="Basic and acidic residues" evidence="6">
    <location>
        <begin position="54"/>
        <end position="64"/>
    </location>
</feature>
<proteinExistence type="inferred from homology"/>
<organism evidence="8 9">
    <name type="scientific">Panicum virgatum</name>
    <name type="common">Blackwell switchgrass</name>
    <dbReference type="NCBI Taxonomy" id="38727"/>
    <lineage>
        <taxon>Eukaryota</taxon>
        <taxon>Viridiplantae</taxon>
        <taxon>Streptophyta</taxon>
        <taxon>Embryophyta</taxon>
        <taxon>Tracheophyta</taxon>
        <taxon>Spermatophyta</taxon>
        <taxon>Magnoliopsida</taxon>
        <taxon>Liliopsida</taxon>
        <taxon>Poales</taxon>
        <taxon>Poaceae</taxon>
        <taxon>PACMAD clade</taxon>
        <taxon>Panicoideae</taxon>
        <taxon>Panicodae</taxon>
        <taxon>Paniceae</taxon>
        <taxon>Panicinae</taxon>
        <taxon>Panicum</taxon>
        <taxon>Panicum sect. Hiantes</taxon>
    </lineage>
</organism>
<keyword evidence="4" id="KW-0547">Nucleotide-binding</keyword>
<evidence type="ECO:0000256" key="1">
    <source>
        <dbReference type="ARBA" id="ARBA00008894"/>
    </source>
</evidence>
<keyword evidence="5" id="KW-0611">Plant defense</keyword>
<evidence type="ECO:0000256" key="6">
    <source>
        <dbReference type="SAM" id="MobiDB-lite"/>
    </source>
</evidence>
<evidence type="ECO:0000313" key="8">
    <source>
        <dbReference type="EMBL" id="KAG2596755.1"/>
    </source>
</evidence>
<dbReference type="Proteomes" id="UP000823388">
    <property type="component" value="Chromosome 5K"/>
</dbReference>
<feature type="region of interest" description="Disordered" evidence="6">
    <location>
        <begin position="43"/>
        <end position="77"/>
    </location>
</feature>
<gene>
    <name evidence="8" type="ORF">PVAP13_5KG180200</name>
</gene>
<dbReference type="GO" id="GO:0000166">
    <property type="term" value="F:nucleotide binding"/>
    <property type="evidence" value="ECO:0007669"/>
    <property type="project" value="UniProtKB-KW"/>
</dbReference>
<evidence type="ECO:0000256" key="2">
    <source>
        <dbReference type="ARBA" id="ARBA00022614"/>
    </source>
</evidence>
<reference evidence="8" key="1">
    <citation type="submission" date="2020-05" db="EMBL/GenBank/DDBJ databases">
        <title>WGS assembly of Panicum virgatum.</title>
        <authorList>
            <person name="Lovell J.T."/>
            <person name="Jenkins J."/>
            <person name="Shu S."/>
            <person name="Juenger T.E."/>
            <person name="Schmutz J."/>
        </authorList>
    </citation>
    <scope>NUCLEOTIDE SEQUENCE</scope>
    <source>
        <strain evidence="8">AP13</strain>
    </source>
</reference>
<keyword evidence="2" id="KW-0433">Leucine-rich repeat</keyword>
<evidence type="ECO:0000259" key="7">
    <source>
        <dbReference type="Pfam" id="PF18052"/>
    </source>
</evidence>
<evidence type="ECO:0000256" key="4">
    <source>
        <dbReference type="ARBA" id="ARBA00022741"/>
    </source>
</evidence>
<feature type="domain" description="Disease resistance N-terminal" evidence="7">
    <location>
        <begin position="12"/>
        <end position="68"/>
    </location>
</feature>
<sequence length="115" mass="12980">MESVAVSSTEGAVRILLGKLADVLSKKCALLRGARDEVQELMDEPESMNASIRDLARKDDDRYNNEQVSKEVPASSPLAPFRRPPILWLRAKTRKQKGTRMVALPRTSTWIKMTR</sequence>